<dbReference type="Proteomes" id="UP001460270">
    <property type="component" value="Unassembled WGS sequence"/>
</dbReference>
<keyword evidence="1" id="KW-0175">Coiled coil</keyword>
<dbReference type="Gene3D" id="1.20.5.340">
    <property type="match status" value="1"/>
</dbReference>
<dbReference type="EMBL" id="JBBPFD010000021">
    <property type="protein sequence ID" value="KAK7882907.1"/>
    <property type="molecule type" value="Genomic_DNA"/>
</dbReference>
<keyword evidence="4" id="KW-1185">Reference proteome</keyword>
<reference evidence="4" key="1">
    <citation type="submission" date="2024-04" db="EMBL/GenBank/DDBJ databases">
        <title>Salinicola lusitanus LLJ914,a marine bacterium isolated from the Okinawa Trough.</title>
        <authorList>
            <person name="Li J."/>
        </authorList>
    </citation>
    <scope>NUCLEOTIDE SEQUENCE [LARGE SCALE GENOMIC DNA]</scope>
</reference>
<dbReference type="Gene3D" id="3.30.70.1820">
    <property type="entry name" value="L1 transposable element, RRM domain"/>
    <property type="match status" value="1"/>
</dbReference>
<evidence type="ECO:0000313" key="3">
    <source>
        <dbReference type="EMBL" id="KAK7882907.1"/>
    </source>
</evidence>
<dbReference type="SUPFAM" id="SSF57997">
    <property type="entry name" value="Tropomyosin"/>
    <property type="match status" value="1"/>
</dbReference>
<feature type="coiled-coil region" evidence="1">
    <location>
        <begin position="81"/>
        <end position="136"/>
    </location>
</feature>
<dbReference type="AlphaFoldDB" id="A0AAW0MQ61"/>
<proteinExistence type="predicted"/>
<comment type="caution">
    <text evidence="3">The sequence shown here is derived from an EMBL/GenBank/DDBJ whole genome shotgun (WGS) entry which is preliminary data.</text>
</comment>
<accession>A0AAW0MQ61</accession>
<sequence length="198" mass="22352">MSSKKGGTENTDKRPLRPTFQLRSQASIEANPEANAWANEERSGDAANPSYRFDLAELTAKITDTVGTVVEGKLDVINSKLDTIQATLDGTTKRLDEAESRISSAEDIIADMEVRLQRAESKILTLTRRVDDQETRSRRDNIRIFGVKEGIEGKNAISYFETWLPSLLNMKTKKGRFAWTGATEVWENRQWVRLEQSS</sequence>
<dbReference type="PANTHER" id="PTHR11505">
    <property type="entry name" value="L1 TRANSPOSABLE ELEMENT-RELATED"/>
    <property type="match status" value="1"/>
</dbReference>
<gene>
    <name evidence="3" type="ORF">WMY93_029081</name>
</gene>
<evidence type="ECO:0000313" key="4">
    <source>
        <dbReference type="Proteomes" id="UP001460270"/>
    </source>
</evidence>
<organism evidence="3 4">
    <name type="scientific">Mugilogobius chulae</name>
    <name type="common">yellowstripe goby</name>
    <dbReference type="NCBI Taxonomy" id="88201"/>
    <lineage>
        <taxon>Eukaryota</taxon>
        <taxon>Metazoa</taxon>
        <taxon>Chordata</taxon>
        <taxon>Craniata</taxon>
        <taxon>Vertebrata</taxon>
        <taxon>Euteleostomi</taxon>
        <taxon>Actinopterygii</taxon>
        <taxon>Neopterygii</taxon>
        <taxon>Teleostei</taxon>
        <taxon>Neoteleostei</taxon>
        <taxon>Acanthomorphata</taxon>
        <taxon>Gobiaria</taxon>
        <taxon>Gobiiformes</taxon>
        <taxon>Gobioidei</taxon>
        <taxon>Gobiidae</taxon>
        <taxon>Gobionellinae</taxon>
        <taxon>Mugilogobius</taxon>
    </lineage>
</organism>
<feature type="compositionally biased region" description="Low complexity" evidence="2">
    <location>
        <begin position="29"/>
        <end position="38"/>
    </location>
</feature>
<name>A0AAW0MQ61_9GOBI</name>
<dbReference type="InterPro" id="IPR004244">
    <property type="entry name" value="Transposase_22"/>
</dbReference>
<feature type="compositionally biased region" description="Basic and acidic residues" evidence="2">
    <location>
        <begin position="1"/>
        <end position="15"/>
    </location>
</feature>
<feature type="region of interest" description="Disordered" evidence="2">
    <location>
        <begin position="1"/>
        <end position="45"/>
    </location>
</feature>
<evidence type="ECO:0000256" key="1">
    <source>
        <dbReference type="SAM" id="Coils"/>
    </source>
</evidence>
<evidence type="ECO:0000256" key="2">
    <source>
        <dbReference type="SAM" id="MobiDB-lite"/>
    </source>
</evidence>
<protein>
    <submittedName>
        <fullName evidence="3">Uncharacterized protein</fullName>
    </submittedName>
</protein>